<organism evidence="1 2">
    <name type="scientific">Rhodopirellula sallentina SM41</name>
    <dbReference type="NCBI Taxonomy" id="1263870"/>
    <lineage>
        <taxon>Bacteria</taxon>
        <taxon>Pseudomonadati</taxon>
        <taxon>Planctomycetota</taxon>
        <taxon>Planctomycetia</taxon>
        <taxon>Pirellulales</taxon>
        <taxon>Pirellulaceae</taxon>
        <taxon>Rhodopirellula</taxon>
    </lineage>
</organism>
<sequence length="66" mass="7524">MDNNDASFAEKIIFDANLQEFASRVGFICSLEAQEKITQAEAYSRIKGLWKDLKRSKKNLNIDNDA</sequence>
<gene>
    <name evidence="1" type="ORF">RSSM_05491</name>
</gene>
<name>M5TV82_9BACT</name>
<accession>M5TV82</accession>
<protein>
    <submittedName>
        <fullName evidence="1">Uncharacterized protein</fullName>
    </submittedName>
</protein>
<dbReference type="PATRIC" id="fig|1263870.3.peg.5819"/>
<comment type="caution">
    <text evidence="1">The sequence shown here is derived from an EMBL/GenBank/DDBJ whole genome shotgun (WGS) entry which is preliminary data.</text>
</comment>
<evidence type="ECO:0000313" key="2">
    <source>
        <dbReference type="Proteomes" id="UP000011885"/>
    </source>
</evidence>
<dbReference type="AlphaFoldDB" id="M5TV82"/>
<evidence type="ECO:0000313" key="1">
    <source>
        <dbReference type="EMBL" id="EMI53080.1"/>
    </source>
</evidence>
<dbReference type="RefSeq" id="WP_008686443.1">
    <property type="nucleotide sequence ID" value="NZ_ANOH01000384.1"/>
</dbReference>
<keyword evidence="2" id="KW-1185">Reference proteome</keyword>
<proteinExistence type="predicted"/>
<dbReference type="Pfam" id="PF23856">
    <property type="entry name" value="DUF7219"/>
    <property type="match status" value="1"/>
</dbReference>
<reference evidence="1 2" key="1">
    <citation type="journal article" date="2013" name="Mar. Genomics">
        <title>Expression of sulfatases in Rhodopirellula baltica and the diversity of sulfatases in the genus Rhodopirellula.</title>
        <authorList>
            <person name="Wegner C.E."/>
            <person name="Richter-Heitmann T."/>
            <person name="Klindworth A."/>
            <person name="Klockow C."/>
            <person name="Richter M."/>
            <person name="Achstetter T."/>
            <person name="Glockner F.O."/>
            <person name="Harder J."/>
        </authorList>
    </citation>
    <scope>NUCLEOTIDE SEQUENCE [LARGE SCALE GENOMIC DNA]</scope>
    <source>
        <strain evidence="1 2">SM41</strain>
    </source>
</reference>
<dbReference type="OrthoDB" id="426986at2"/>
<dbReference type="InterPro" id="IPR055643">
    <property type="entry name" value="DUF7219"/>
</dbReference>
<dbReference type="EMBL" id="ANOH01000384">
    <property type="protein sequence ID" value="EMI53080.1"/>
    <property type="molecule type" value="Genomic_DNA"/>
</dbReference>
<dbReference type="Proteomes" id="UP000011885">
    <property type="component" value="Unassembled WGS sequence"/>
</dbReference>